<gene>
    <name evidence="3" type="ORF">HMPREF9448_02012</name>
</gene>
<protein>
    <recommendedName>
        <fullName evidence="5">DnaD domain-containing protein</fullName>
    </recommendedName>
</protein>
<evidence type="ECO:0000259" key="1">
    <source>
        <dbReference type="Pfam" id="PF19808"/>
    </source>
</evidence>
<dbReference type="InterPro" id="IPR057155">
    <property type="entry name" value="DUF7833"/>
</dbReference>
<feature type="domain" description="DUF7833" evidence="2">
    <location>
        <begin position="159"/>
        <end position="216"/>
    </location>
</feature>
<dbReference type="HOGENOM" id="CLU_1029206_0_0_10"/>
<dbReference type="Pfam" id="PF25200">
    <property type="entry name" value="DUF7833"/>
    <property type="match status" value="1"/>
</dbReference>
<name>K0WYK2_9BACT</name>
<evidence type="ECO:0000313" key="4">
    <source>
        <dbReference type="Proteomes" id="UP000006044"/>
    </source>
</evidence>
<evidence type="ECO:0008006" key="5">
    <source>
        <dbReference type="Google" id="ProtNLM"/>
    </source>
</evidence>
<evidence type="ECO:0000259" key="2">
    <source>
        <dbReference type="Pfam" id="PF25200"/>
    </source>
</evidence>
<dbReference type="EMBL" id="ADLE01000014">
    <property type="protein sequence ID" value="EJZ63356.1"/>
    <property type="molecule type" value="Genomic_DNA"/>
</dbReference>
<dbReference type="AlphaFoldDB" id="K0WYK2"/>
<dbReference type="GeneID" id="77850160"/>
<comment type="caution">
    <text evidence="3">The sequence shown here is derived from an EMBL/GenBank/DDBJ whole genome shotgun (WGS) entry which is preliminary data.</text>
</comment>
<evidence type="ECO:0000313" key="3">
    <source>
        <dbReference type="EMBL" id="EJZ63356.1"/>
    </source>
</evidence>
<dbReference type="InterPro" id="IPR046258">
    <property type="entry name" value="DUF6291"/>
</dbReference>
<dbReference type="eggNOG" id="COG1403">
    <property type="taxonomic scope" value="Bacteria"/>
</dbReference>
<proteinExistence type="predicted"/>
<dbReference type="RefSeq" id="WP_008862414.1">
    <property type="nucleotide sequence ID" value="NZ_JH815205.1"/>
</dbReference>
<dbReference type="Pfam" id="PF19808">
    <property type="entry name" value="DUF6291"/>
    <property type="match status" value="1"/>
</dbReference>
<dbReference type="Proteomes" id="UP000006044">
    <property type="component" value="Unassembled WGS sequence"/>
</dbReference>
<feature type="domain" description="DUF6291" evidence="1">
    <location>
        <begin position="9"/>
        <end position="86"/>
    </location>
</feature>
<accession>K0WYK2</accession>
<sequence length="270" mass="30785">MAVNSKKKSFIFNVEWQEILLDYPAEVRLEVYDAIIEYVATGTLSELKPMAKMAFSFIKKEIDYNTNKYNDIVAKRSEAGKKGMASRYVKGNTGNGVKTTNVTNDNKTNKCCHDVTNVTVYDNDNVYDNDLKETSLSRSKEKEEDFGKDVDKPLTDLREELLSNQTWIETLSMNNHIDESESRLYIEAYIRKLQNEGIARKSVSDAQQHFARWLRIELKRARDEQSGIHQKPNSKTKQERYAEFAEAIATKLATGDTGNLQDGGESALPF</sequence>
<organism evidence="3 4">
    <name type="scientific">Barnesiella intestinihominis YIT 11860</name>
    <dbReference type="NCBI Taxonomy" id="742726"/>
    <lineage>
        <taxon>Bacteria</taxon>
        <taxon>Pseudomonadati</taxon>
        <taxon>Bacteroidota</taxon>
        <taxon>Bacteroidia</taxon>
        <taxon>Bacteroidales</taxon>
        <taxon>Barnesiellaceae</taxon>
        <taxon>Barnesiella</taxon>
    </lineage>
</organism>
<dbReference type="STRING" id="742726.HMPREF9448_02012"/>
<keyword evidence="4" id="KW-1185">Reference proteome</keyword>
<reference evidence="3 4" key="1">
    <citation type="submission" date="2012-08" db="EMBL/GenBank/DDBJ databases">
        <title>The Genome Sequence of Barnesiella intestinihominis YIT 11860.</title>
        <authorList>
            <consortium name="The Broad Institute Genome Sequencing Platform"/>
            <person name="Earl A."/>
            <person name="Ward D."/>
            <person name="Feldgarden M."/>
            <person name="Gevers D."/>
            <person name="Morotomi M."/>
            <person name="Walker B."/>
            <person name="Young S.K."/>
            <person name="Zeng Q."/>
            <person name="Gargeya S."/>
            <person name="Fitzgerald M."/>
            <person name="Haas B."/>
            <person name="Abouelleil A."/>
            <person name="Alvarado L."/>
            <person name="Arachchi H.M."/>
            <person name="Berlin A.M."/>
            <person name="Chapman S.B."/>
            <person name="Goldberg J."/>
            <person name="Griggs A."/>
            <person name="Gujja S."/>
            <person name="Hansen M."/>
            <person name="Howarth C."/>
            <person name="Imamovic A."/>
            <person name="Larimer J."/>
            <person name="McCowen C."/>
            <person name="Montmayeur A."/>
            <person name="Murphy C."/>
            <person name="Neiman D."/>
            <person name="Pearson M."/>
            <person name="Priest M."/>
            <person name="Roberts A."/>
            <person name="Saif S."/>
            <person name="Shea T."/>
            <person name="Sisk P."/>
            <person name="Sykes S."/>
            <person name="Wortman J."/>
            <person name="Nusbaum C."/>
            <person name="Birren B."/>
        </authorList>
    </citation>
    <scope>NUCLEOTIDE SEQUENCE [LARGE SCALE GENOMIC DNA]</scope>
    <source>
        <strain evidence="3 4">YIT 11860</strain>
    </source>
</reference>